<keyword evidence="2" id="KW-0548">Nucleotidyltransferase</keyword>
<dbReference type="PANTHER" id="PTHR33116:SF76">
    <property type="entry name" value="DUF4283 DOMAIN-CONTAINING PROTEIN"/>
    <property type="match status" value="1"/>
</dbReference>
<reference evidence="2" key="2">
    <citation type="submission" date="2022-01" db="EMBL/GenBank/DDBJ databases">
        <authorList>
            <person name="Yamashiro T."/>
            <person name="Shiraishi A."/>
            <person name="Satake H."/>
            <person name="Nakayama K."/>
        </authorList>
    </citation>
    <scope>NUCLEOTIDE SEQUENCE</scope>
</reference>
<organism evidence="2 3">
    <name type="scientific">Tanacetum coccineum</name>
    <dbReference type="NCBI Taxonomy" id="301880"/>
    <lineage>
        <taxon>Eukaryota</taxon>
        <taxon>Viridiplantae</taxon>
        <taxon>Streptophyta</taxon>
        <taxon>Embryophyta</taxon>
        <taxon>Tracheophyta</taxon>
        <taxon>Spermatophyta</taxon>
        <taxon>Magnoliopsida</taxon>
        <taxon>eudicotyledons</taxon>
        <taxon>Gunneridae</taxon>
        <taxon>Pentapetalae</taxon>
        <taxon>asterids</taxon>
        <taxon>campanulids</taxon>
        <taxon>Asterales</taxon>
        <taxon>Asteraceae</taxon>
        <taxon>Asteroideae</taxon>
        <taxon>Anthemideae</taxon>
        <taxon>Anthemidinae</taxon>
        <taxon>Tanacetum</taxon>
    </lineage>
</organism>
<evidence type="ECO:0000259" key="1">
    <source>
        <dbReference type="PROSITE" id="PS50878"/>
    </source>
</evidence>
<accession>A0ABQ5EK30</accession>
<dbReference type="Pfam" id="PF00078">
    <property type="entry name" value="RVT_1"/>
    <property type="match status" value="1"/>
</dbReference>
<dbReference type="InterPro" id="IPR043502">
    <property type="entry name" value="DNA/RNA_pol_sf"/>
</dbReference>
<gene>
    <name evidence="2" type="ORF">Tco_0977423</name>
</gene>
<dbReference type="GO" id="GO:0003964">
    <property type="term" value="F:RNA-directed DNA polymerase activity"/>
    <property type="evidence" value="ECO:0007669"/>
    <property type="project" value="UniProtKB-KW"/>
</dbReference>
<evidence type="ECO:0000313" key="2">
    <source>
        <dbReference type="EMBL" id="GJT51266.1"/>
    </source>
</evidence>
<dbReference type="CDD" id="cd01650">
    <property type="entry name" value="RT_nLTR_like"/>
    <property type="match status" value="1"/>
</dbReference>
<dbReference type="SUPFAM" id="SSF56672">
    <property type="entry name" value="DNA/RNA polymerases"/>
    <property type="match status" value="1"/>
</dbReference>
<keyword evidence="2" id="KW-0808">Transferase</keyword>
<comment type="caution">
    <text evidence="2">The sequence shown here is derived from an EMBL/GenBank/DDBJ whole genome shotgun (WGS) entry which is preliminary data.</text>
</comment>
<keyword evidence="2" id="KW-0695">RNA-directed DNA polymerase</keyword>
<name>A0ABQ5EK30_9ASTR</name>
<sequence>MEGRVDSTNASPKSIWNLQDDILSTIKRIANKFAVLQEEEVNESGKDLKNEWMEIIDKDKAYEVNRKEMNIEEEIELDENDVYIDRSTNAKFMLESRGSPMSLDAEHLTNNVLHSGSAQIQYKDMKDFQECINEMEMEDLYSHEIQFTWTKSLRNPNATILICPGIVKKPHKAFRLANYVTEKEEFGDILKSLKTQLNKLNWNNGNLFNRVEELKGKLSRIQAKIHKDPLNKELREEEVKVLDECITADDDEEKLLCQKAKVDWLRDRDRNSSYFHKVLKGKLNRSKIHKVMGNDGSIYENEQVGIQFVKHFESFLRTTSTAANMEESDSSLFNKIDTNDAECMCKEVTEVEIKRGVFDIDDSKAPGPDGFTLKFFKKVKEIIKDDFCNAIKEFSRTRKILGEVNATLITLVPKVYTLLKATDFRPIACCNVVALTDNILLTQELLKGYNNNNGPKRCSLKIDIQKAYDTLSWSFLEKVLHNYGFHKAMIQWIMVCITSPKFTIYVNGERVGHFKSGRGLRQGDPISPYLFTLVMEVLNIFLKDEIAKERNFKYHFGCKKLKITHLCFVDNLLMLCHGDASSILTIKRALEKFSKVSGLHPNMSKSTMFYGSLSGDKKYSILNILPFKIGKLVVRYLGVPLMDKKIGVKDCKSLIDKVGQKAE</sequence>
<dbReference type="PANTHER" id="PTHR33116">
    <property type="entry name" value="REVERSE TRANSCRIPTASE ZINC-BINDING DOMAIN-CONTAINING PROTEIN-RELATED-RELATED"/>
    <property type="match status" value="1"/>
</dbReference>
<keyword evidence="3" id="KW-1185">Reference proteome</keyword>
<evidence type="ECO:0000313" key="3">
    <source>
        <dbReference type="Proteomes" id="UP001151760"/>
    </source>
</evidence>
<feature type="domain" description="Reverse transcriptase" evidence="1">
    <location>
        <begin position="393"/>
        <end position="641"/>
    </location>
</feature>
<protein>
    <submittedName>
        <fullName evidence="2">RNA-directed DNA polymerase, eukaryota, reverse transcriptase zinc-binding domain protein</fullName>
    </submittedName>
</protein>
<dbReference type="Proteomes" id="UP001151760">
    <property type="component" value="Unassembled WGS sequence"/>
</dbReference>
<dbReference type="InterPro" id="IPR000477">
    <property type="entry name" value="RT_dom"/>
</dbReference>
<dbReference type="PROSITE" id="PS50878">
    <property type="entry name" value="RT_POL"/>
    <property type="match status" value="1"/>
</dbReference>
<dbReference type="EMBL" id="BQNB010016392">
    <property type="protein sequence ID" value="GJT51266.1"/>
    <property type="molecule type" value="Genomic_DNA"/>
</dbReference>
<reference evidence="2" key="1">
    <citation type="journal article" date="2022" name="Int. J. Mol. Sci.">
        <title>Draft Genome of Tanacetum Coccineum: Genomic Comparison of Closely Related Tanacetum-Family Plants.</title>
        <authorList>
            <person name="Yamashiro T."/>
            <person name="Shiraishi A."/>
            <person name="Nakayama K."/>
            <person name="Satake H."/>
        </authorList>
    </citation>
    <scope>NUCLEOTIDE SEQUENCE</scope>
</reference>
<proteinExistence type="predicted"/>